<proteinExistence type="evidence at transcript level"/>
<dbReference type="PROSITE" id="PS00066">
    <property type="entry name" value="HMG_COA_REDUCTASE_1"/>
    <property type="match status" value="1"/>
</dbReference>
<dbReference type="InterPro" id="IPR023282">
    <property type="entry name" value="HMG_CoA_Rdtase_N"/>
</dbReference>
<evidence type="ECO:0000256" key="18">
    <source>
        <dbReference type="ARBA" id="ARBA00023221"/>
    </source>
</evidence>
<evidence type="ECO:0000256" key="10">
    <source>
        <dbReference type="ARBA" id="ARBA00022955"/>
    </source>
</evidence>
<dbReference type="GO" id="GO:0015936">
    <property type="term" value="P:coenzyme A metabolic process"/>
    <property type="evidence" value="ECO:0007669"/>
    <property type="project" value="InterPro"/>
</dbReference>
<dbReference type="PROSITE" id="PS01192">
    <property type="entry name" value="HMG_COA_REDUCTASE_3"/>
    <property type="match status" value="1"/>
</dbReference>
<evidence type="ECO:0000256" key="15">
    <source>
        <dbReference type="ARBA" id="ARBA00023140"/>
    </source>
</evidence>
<keyword evidence="10" id="KW-0443">Lipid metabolism</keyword>
<dbReference type="NCBIfam" id="TIGR00533">
    <property type="entry name" value="HMG_CoA_R_NADP"/>
    <property type="match status" value="1"/>
</dbReference>
<dbReference type="GO" id="GO:0004420">
    <property type="term" value="F:hydroxymethylglutaryl-CoA reductase (NADPH) activity"/>
    <property type="evidence" value="ECO:0007669"/>
    <property type="project" value="UniProtKB-EC"/>
</dbReference>
<comment type="subcellular location">
    <subcellularLocation>
        <location evidence="1 21">Endoplasmic reticulum membrane</location>
        <topology evidence="1 21">Multi-pass membrane protein</topology>
    </subcellularLocation>
    <subcellularLocation>
        <location evidence="2">Peroxisome membrane</location>
        <topology evidence="2">Multi-pass membrane protein</topology>
    </subcellularLocation>
</comment>
<keyword evidence="16" id="KW-1207">Sterol metabolism</keyword>
<dbReference type="Gene3D" id="3.90.770.10">
    <property type="entry name" value="3-hydroxy-3-methylglutaryl-coenzyme A Reductase, Chain A, domain 2"/>
    <property type="match status" value="1"/>
</dbReference>
<dbReference type="PROSITE" id="PS50065">
    <property type="entry name" value="HMG_COA_REDUCTASE_4"/>
    <property type="match status" value="1"/>
</dbReference>
<dbReference type="SUPFAM" id="SSF56542">
    <property type="entry name" value="Substrate-binding domain of HMG-CoA reductase"/>
    <property type="match status" value="1"/>
</dbReference>
<dbReference type="OrthoDB" id="310654at2759"/>
<feature type="transmembrane region" description="Helical" evidence="21">
    <location>
        <begin position="20"/>
        <end position="37"/>
    </location>
</feature>
<dbReference type="InterPro" id="IPR023076">
    <property type="entry name" value="HMG_CoA_Rdtase_CS"/>
</dbReference>
<dbReference type="Pfam" id="PF12349">
    <property type="entry name" value="Sterol-sensing"/>
    <property type="match status" value="1"/>
</dbReference>
<evidence type="ECO:0000256" key="19">
    <source>
        <dbReference type="ARBA" id="ARBA00046546"/>
    </source>
</evidence>
<dbReference type="PROSITE" id="PS50156">
    <property type="entry name" value="SSD"/>
    <property type="match status" value="1"/>
</dbReference>
<dbReference type="InterPro" id="IPR002202">
    <property type="entry name" value="HMG_CoA_Rdtase"/>
</dbReference>
<dbReference type="UniPathway" id="UPA00058">
    <property type="reaction ID" value="UER00103"/>
</dbReference>
<dbReference type="PANTHER" id="PTHR10572:SF24">
    <property type="entry name" value="3-HYDROXY-3-METHYLGLUTARYL-COENZYME A REDUCTASE"/>
    <property type="match status" value="1"/>
</dbReference>
<sequence length="885" mass="97151">MLSRLFRMHGLFVASHPWEVIVGTVTLTICMMSMNMFTGNDKICGWNYECPKFEEDVLSSDIIILTITRCIAILYIYFQFQNLRQLGSKYILGIAGLFTIFSSFVFSTVVIHFLDKELTGLNEALPFFLLLIDLSRASALAKFALSSNSQDEVRENIARGMAILGPTFTLDALVECLVIGVGTMSGVRQLEIMCCFGCMSVLATYFVFMTFFPACVSLVLELSRESREGRPIWQLSHFARVLEGEENKPNPVTQRVKIIMSLGLVLVHAHSRWIADPSPQNSTADNSKVSLGLDENVSKRIEPSVSLWQFYLSKMISMDIEQVITLTLALLLAVKYIFFEQAETESTLSLKNPITSPVVTQKKVTDDCCRREPTLVRNDQKFHTVEEEARINRERKVEVIKPLVAETDTSSRPTFVVGNSTLDSSLELEMQEPEIQIPSEPRPNEECLQILGNAEKGAKFLSDAEIIQLVNAKHIPAYKLETLMETHERGVSIRRQLLSKKLPEPSSLQYLPYRDYNYSLVMGACCENVIGYMPIPVGVAGPLCLDGKEFQVPMATTEGCLVASTNRGCRAIGLGGGASSRILADGMTPVVRFPRACDSAEVKAWLETPEGFAVIKEAFDSTSRFARLQKLQMSVAGRNLYIRFQSRSGDAMGMNMISKGTEKALSKLHEYFPEMQILAVSGNYCTDKKPAAVNWIEGRGKSVVCEAVIPAKVVREVLKTTTEAMVEVNINKNLVGSAMAGSIGGYNAHAANIVTAIYIACGQDAAQNVGSSNCITLMEASGPTNEDLYISCTMPSIEIGTVGGGTSLLPQQACLQMLGVQGACKDNPGENARQLARIVCGTVMAGELSLMAALAAGHLVRSHMIHNRSKINLQDLQGTCTKKAA</sequence>
<feature type="transmembrane region" description="Helical" evidence="21">
    <location>
        <begin position="57"/>
        <end position="78"/>
    </location>
</feature>
<dbReference type="SMR" id="C7S800"/>
<dbReference type="GO" id="GO:0006695">
    <property type="term" value="P:cholesterol biosynthetic process"/>
    <property type="evidence" value="ECO:0007669"/>
    <property type="project" value="UniProtKB-KW"/>
</dbReference>
<evidence type="ECO:0000256" key="4">
    <source>
        <dbReference type="ARBA" id="ARBA00007661"/>
    </source>
</evidence>
<comment type="catalytic activity">
    <reaction evidence="20">
        <text>(R)-mevalonate + 2 NADP(+) + CoA = (3S)-3-hydroxy-3-methylglutaryl-CoA + 2 NADPH + 2 H(+)</text>
        <dbReference type="Rhea" id="RHEA:15989"/>
        <dbReference type="ChEBI" id="CHEBI:15378"/>
        <dbReference type="ChEBI" id="CHEBI:36464"/>
        <dbReference type="ChEBI" id="CHEBI:43074"/>
        <dbReference type="ChEBI" id="CHEBI:57287"/>
        <dbReference type="ChEBI" id="CHEBI:57783"/>
        <dbReference type="ChEBI" id="CHEBI:58349"/>
        <dbReference type="EC" id="1.1.1.34"/>
    </reaction>
    <physiologicalReaction direction="right-to-left" evidence="20">
        <dbReference type="Rhea" id="RHEA:15991"/>
    </physiologicalReaction>
</comment>
<name>C7S800_PIG</name>
<dbReference type="RefSeq" id="NP_001116460.1">
    <property type="nucleotide sequence ID" value="NM_001122988.1"/>
</dbReference>
<keyword evidence="13" id="KW-0756">Sterol biosynthesis</keyword>
<keyword evidence="10" id="KW-0752">Steroid biosynthesis</keyword>
<evidence type="ECO:0000256" key="13">
    <source>
        <dbReference type="ARBA" id="ARBA00023011"/>
    </source>
</evidence>
<evidence type="ECO:0000256" key="7">
    <source>
        <dbReference type="ARBA" id="ARBA00022778"/>
    </source>
</evidence>
<dbReference type="PRINTS" id="PR00071">
    <property type="entry name" value="HMGCOARDTASE"/>
</dbReference>
<dbReference type="Gene3D" id="3.30.70.420">
    <property type="entry name" value="Hydroxymethylglutaryl-CoA reductase, class I/II, NAD/NADP-binding domain"/>
    <property type="match status" value="1"/>
</dbReference>
<keyword evidence="6 21" id="KW-0812">Transmembrane</keyword>
<keyword evidence="10" id="KW-0444">Lipid biosynthesis</keyword>
<dbReference type="InterPro" id="IPR053958">
    <property type="entry name" value="HMGCR/SNAP/NPC1-like_SSD"/>
</dbReference>
<evidence type="ECO:0000256" key="5">
    <source>
        <dbReference type="ARBA" id="ARBA00022548"/>
    </source>
</evidence>
<evidence type="ECO:0000256" key="21">
    <source>
        <dbReference type="RuleBase" id="RU361219"/>
    </source>
</evidence>
<dbReference type="KEGG" id="ssc:100144446"/>
<dbReference type="FunFam" id="3.30.70.420:FF:000001">
    <property type="entry name" value="3-hydroxy-3-methylglutaryl coenzyme A reductase"/>
    <property type="match status" value="1"/>
</dbReference>
<evidence type="ECO:0000256" key="1">
    <source>
        <dbReference type="ARBA" id="ARBA00004477"/>
    </source>
</evidence>
<keyword evidence="15" id="KW-0576">Peroxisome</keyword>
<dbReference type="CTD" id="3156"/>
<evidence type="ECO:0000256" key="8">
    <source>
        <dbReference type="ARBA" id="ARBA00022824"/>
    </source>
</evidence>
<keyword evidence="18" id="KW-0753">Steroid metabolism</keyword>
<reference evidence="23" key="1">
    <citation type="submission" date="2008-05" db="EMBL/GenBank/DDBJ databases">
        <title>Functional and association studies on the pig HMGCR gene.</title>
        <authorList>
            <person name="Canovas A."/>
            <person name="Varona L."/>
            <person name="Noguera J.L."/>
            <person name="Diaz I."/>
            <person name="Quintanilla R."/>
            <person name="Pena R.N."/>
        </authorList>
    </citation>
    <scope>NUCLEOTIDE SEQUENCE</scope>
    <source>
        <tissue evidence="23">Liver</tissue>
    </source>
</reference>
<dbReference type="AlphaFoldDB" id="C7S800"/>
<feature type="transmembrane region" description="Helical" evidence="21">
    <location>
        <begin position="190"/>
        <end position="220"/>
    </location>
</feature>
<dbReference type="GO" id="GO:0008299">
    <property type="term" value="P:isoprenoid biosynthetic process"/>
    <property type="evidence" value="ECO:0007669"/>
    <property type="project" value="InterPro"/>
</dbReference>
<keyword evidence="11 21" id="KW-1133">Transmembrane helix</keyword>
<evidence type="ECO:0000256" key="17">
    <source>
        <dbReference type="ARBA" id="ARBA00023180"/>
    </source>
</evidence>
<keyword evidence="7" id="KW-0152">Cholesterol biosynthesis</keyword>
<comment type="subunit">
    <text evidence="19">Homotetramer. Homodimer. Interacts (via its SSD) with INSIG1; the interaction, accelerated by sterols, leads to the recruitment of HMGCR to AMFR/gp78 for its ubiquitination by the sterol-mediated ERAD pathway. Interacts with UBIAD1.</text>
</comment>
<dbReference type="InterPro" id="IPR000731">
    <property type="entry name" value="SSD"/>
</dbReference>
<dbReference type="GO" id="GO:0005789">
    <property type="term" value="C:endoplasmic reticulum membrane"/>
    <property type="evidence" value="ECO:0007669"/>
    <property type="project" value="UniProtKB-SubCell"/>
</dbReference>
<dbReference type="InterPro" id="IPR004816">
    <property type="entry name" value="HMG_CoA_Rdtase_metazoan"/>
</dbReference>
<organism evidence="23">
    <name type="scientific">Sus scrofa</name>
    <name type="common">Pig</name>
    <dbReference type="NCBI Taxonomy" id="9823"/>
    <lineage>
        <taxon>Eukaryota</taxon>
        <taxon>Metazoa</taxon>
        <taxon>Chordata</taxon>
        <taxon>Craniata</taxon>
        <taxon>Vertebrata</taxon>
        <taxon>Euteleostomi</taxon>
        <taxon>Mammalia</taxon>
        <taxon>Eutheria</taxon>
        <taxon>Laurasiatheria</taxon>
        <taxon>Artiodactyla</taxon>
        <taxon>Suina</taxon>
        <taxon>Suidae</taxon>
        <taxon>Sus</taxon>
    </lineage>
</organism>
<dbReference type="Gene3D" id="1.10.3270.10">
    <property type="entry name" value="HMGR, N-terminal domain"/>
    <property type="match status" value="1"/>
</dbReference>
<dbReference type="CDD" id="cd00643">
    <property type="entry name" value="HMG-CoA_reductase_classI"/>
    <property type="match status" value="1"/>
</dbReference>
<evidence type="ECO:0000256" key="16">
    <source>
        <dbReference type="ARBA" id="ARBA00023166"/>
    </source>
</evidence>
<evidence type="ECO:0000259" key="22">
    <source>
        <dbReference type="PROSITE" id="PS50156"/>
    </source>
</evidence>
<evidence type="ECO:0000256" key="14">
    <source>
        <dbReference type="ARBA" id="ARBA00023136"/>
    </source>
</evidence>
<dbReference type="PROSITE" id="PS00318">
    <property type="entry name" value="HMG_COA_REDUCTASE_2"/>
    <property type="match status" value="1"/>
</dbReference>
<dbReference type="FunFam" id="1.10.3270.10:FF:000001">
    <property type="entry name" value="3-hydroxy-3-methylglutaryl coenzyme A reductase"/>
    <property type="match status" value="1"/>
</dbReference>
<comment type="similarity">
    <text evidence="4 21">Belongs to the HMG-CoA reductase family.</text>
</comment>
<keyword evidence="8 21" id="KW-0256">Endoplasmic reticulum</keyword>
<dbReference type="PANTHER" id="PTHR10572">
    <property type="entry name" value="3-HYDROXY-3-METHYLGLUTARYL-COENZYME A REDUCTASE"/>
    <property type="match status" value="1"/>
</dbReference>
<protein>
    <recommendedName>
        <fullName evidence="21">3-hydroxy-3-methylglutaryl coenzyme A reductase</fullName>
        <shortName evidence="21">HMG-CoA reductase</shortName>
        <ecNumber evidence="21">1.1.1.34</ecNumber>
    </recommendedName>
</protein>
<feature type="transmembrane region" description="Helical" evidence="21">
    <location>
        <begin position="157"/>
        <end position="184"/>
    </location>
</feature>
<feature type="domain" description="SSD" evidence="22">
    <location>
        <begin position="61"/>
        <end position="218"/>
    </location>
</feature>
<dbReference type="EC" id="1.1.1.34" evidence="21"/>
<dbReference type="InterPro" id="IPR004554">
    <property type="entry name" value="HMG_CoA_Rdtase_eu_arc"/>
</dbReference>
<dbReference type="Pfam" id="PF00368">
    <property type="entry name" value="HMG-CoA_red"/>
    <property type="match status" value="1"/>
</dbReference>
<evidence type="ECO:0000256" key="9">
    <source>
        <dbReference type="ARBA" id="ARBA00022857"/>
    </source>
</evidence>
<dbReference type="SUPFAM" id="SSF55035">
    <property type="entry name" value="NAD-binding domain of HMG-CoA reductase"/>
    <property type="match status" value="1"/>
</dbReference>
<dbReference type="InterPro" id="IPR023074">
    <property type="entry name" value="HMG_CoA_Rdtase_cat_sf"/>
</dbReference>
<dbReference type="InterPro" id="IPR009029">
    <property type="entry name" value="HMG_CoA_Rdtase_sub-bd_dom_sf"/>
</dbReference>
<evidence type="ECO:0000256" key="20">
    <source>
        <dbReference type="ARBA" id="ARBA00049909"/>
    </source>
</evidence>
<keyword evidence="12 21" id="KW-0560">Oxidoreductase</keyword>
<dbReference type="EMBL" id="EU726797">
    <property type="protein sequence ID" value="ACH87968.1"/>
    <property type="molecule type" value="mRNA"/>
</dbReference>
<dbReference type="GO" id="GO:0050661">
    <property type="term" value="F:NADP binding"/>
    <property type="evidence" value="ECO:0007669"/>
    <property type="project" value="InterPro"/>
</dbReference>
<evidence type="ECO:0000256" key="2">
    <source>
        <dbReference type="ARBA" id="ARBA00004585"/>
    </source>
</evidence>
<dbReference type="FunFam" id="3.90.770.10:FF:000002">
    <property type="entry name" value="3-hydroxy-3-methylglutaryl coenzyme A reductase"/>
    <property type="match status" value="1"/>
</dbReference>
<dbReference type="GO" id="GO:0005778">
    <property type="term" value="C:peroxisomal membrane"/>
    <property type="evidence" value="ECO:0007669"/>
    <property type="project" value="UniProtKB-SubCell"/>
</dbReference>
<evidence type="ECO:0000313" key="23">
    <source>
        <dbReference type="EMBL" id="ACH87968.1"/>
    </source>
</evidence>
<keyword evidence="17" id="KW-0325">Glycoprotein</keyword>
<keyword evidence="9 21" id="KW-0521">NADP</keyword>
<dbReference type="GeneID" id="100144446"/>
<evidence type="ECO:0000256" key="11">
    <source>
        <dbReference type="ARBA" id="ARBA00022989"/>
    </source>
</evidence>
<dbReference type="NCBIfam" id="TIGR00920">
    <property type="entry name" value="2A060605"/>
    <property type="match status" value="1"/>
</dbReference>
<evidence type="ECO:0000256" key="6">
    <source>
        <dbReference type="ARBA" id="ARBA00022692"/>
    </source>
</evidence>
<keyword evidence="14 21" id="KW-0472">Membrane</keyword>
<gene>
    <name evidence="23" type="primary">HMGCR</name>
</gene>
<evidence type="ECO:0000256" key="12">
    <source>
        <dbReference type="ARBA" id="ARBA00023002"/>
    </source>
</evidence>
<accession>C7S800</accession>
<feature type="transmembrane region" description="Helical" evidence="21">
    <location>
        <begin position="90"/>
        <end position="113"/>
    </location>
</feature>
<dbReference type="InterPro" id="IPR009023">
    <property type="entry name" value="HMG_CoA_Rdtase_NAD(P)-bd_sf"/>
</dbReference>
<keyword evidence="5" id="KW-0153">Cholesterol metabolism</keyword>
<evidence type="ECO:0000256" key="3">
    <source>
        <dbReference type="ARBA" id="ARBA00005084"/>
    </source>
</evidence>
<comment type="pathway">
    <text evidence="3 21">Metabolic intermediate biosynthesis; (R)-mevalonate biosynthesis; (R)-mevalonate from acetyl-CoA: step 3/3.</text>
</comment>